<comment type="caution">
    <text evidence="2">The sequence shown here is derived from an EMBL/GenBank/DDBJ whole genome shotgun (WGS) entry which is preliminary data.</text>
</comment>
<evidence type="ECO:0000259" key="1">
    <source>
        <dbReference type="PROSITE" id="PS50238"/>
    </source>
</evidence>
<feature type="domain" description="Rho-GAP" evidence="1">
    <location>
        <begin position="1"/>
        <end position="128"/>
    </location>
</feature>
<protein>
    <recommendedName>
        <fullName evidence="1">Rho-GAP domain-containing protein</fullName>
    </recommendedName>
</protein>
<dbReference type="InterPro" id="IPR008936">
    <property type="entry name" value="Rho_GTPase_activation_prot"/>
</dbReference>
<gene>
    <name evidence="2" type="ORF">GOODEAATRI_016512</name>
</gene>
<dbReference type="Gene3D" id="1.10.555.10">
    <property type="entry name" value="Rho GTPase activation protein"/>
    <property type="match status" value="1"/>
</dbReference>
<keyword evidence="3" id="KW-1185">Reference proteome</keyword>
<dbReference type="PANTHER" id="PTHR23179:SF28">
    <property type="entry name" value="RHO GTPASE-ACTIVATING PROTEIN 20"/>
    <property type="match status" value="1"/>
</dbReference>
<dbReference type="EMBL" id="JAHRIO010091243">
    <property type="protein sequence ID" value="MEQ2188575.1"/>
    <property type="molecule type" value="Genomic_DNA"/>
</dbReference>
<dbReference type="Proteomes" id="UP001476798">
    <property type="component" value="Unassembled WGS sequence"/>
</dbReference>
<reference evidence="2 3" key="1">
    <citation type="submission" date="2021-06" db="EMBL/GenBank/DDBJ databases">
        <authorList>
            <person name="Palmer J.M."/>
        </authorList>
    </citation>
    <scope>NUCLEOTIDE SEQUENCE [LARGE SCALE GENOMIC DNA]</scope>
    <source>
        <strain evidence="2 3">GA_2019</strain>
        <tissue evidence="2">Muscle</tissue>
    </source>
</reference>
<dbReference type="PANTHER" id="PTHR23179">
    <property type="entry name" value="T-CELL ACTIVATION RHO GTPASE ACTIVATING PROTEIN-RELATED"/>
    <property type="match status" value="1"/>
</dbReference>
<evidence type="ECO:0000313" key="3">
    <source>
        <dbReference type="Proteomes" id="UP001476798"/>
    </source>
</evidence>
<feature type="non-terminal residue" evidence="2">
    <location>
        <position position="1"/>
    </location>
</feature>
<dbReference type="SUPFAM" id="SSF48350">
    <property type="entry name" value="GTPase activation domain, GAP"/>
    <property type="match status" value="1"/>
</dbReference>
<dbReference type="Pfam" id="PF00620">
    <property type="entry name" value="RhoGAP"/>
    <property type="match status" value="1"/>
</dbReference>
<evidence type="ECO:0000313" key="2">
    <source>
        <dbReference type="EMBL" id="MEQ2188575.1"/>
    </source>
</evidence>
<dbReference type="InterPro" id="IPR000198">
    <property type="entry name" value="RhoGAP_dom"/>
</dbReference>
<organism evidence="2 3">
    <name type="scientific">Goodea atripinnis</name>
    <dbReference type="NCBI Taxonomy" id="208336"/>
    <lineage>
        <taxon>Eukaryota</taxon>
        <taxon>Metazoa</taxon>
        <taxon>Chordata</taxon>
        <taxon>Craniata</taxon>
        <taxon>Vertebrata</taxon>
        <taxon>Euteleostomi</taxon>
        <taxon>Actinopterygii</taxon>
        <taxon>Neopterygii</taxon>
        <taxon>Teleostei</taxon>
        <taxon>Neoteleostei</taxon>
        <taxon>Acanthomorphata</taxon>
        <taxon>Ovalentaria</taxon>
        <taxon>Atherinomorphae</taxon>
        <taxon>Cyprinodontiformes</taxon>
        <taxon>Goodeidae</taxon>
        <taxon>Goodea</taxon>
    </lineage>
</organism>
<sequence>EMLVFLYQEGPYTKGIFRRSAGAKACREFRDRLDSGTEEPEITHQSVFVIAAVLKGNLSQSWLPDREPVTLTSRSLVQLPGQTGTMMLGIQDFLRNIPGSILSVDLYEQWMDVMEGEGEEARLPAVQR</sequence>
<proteinExistence type="predicted"/>
<name>A0ABV0PYI7_9TELE</name>
<dbReference type="PROSITE" id="PS50238">
    <property type="entry name" value="RHOGAP"/>
    <property type="match status" value="1"/>
</dbReference>
<accession>A0ABV0PYI7</accession>